<feature type="region of interest" description="Disordered" evidence="1">
    <location>
        <begin position="97"/>
        <end position="117"/>
    </location>
</feature>
<dbReference type="Proteomes" id="UP001283361">
    <property type="component" value="Unassembled WGS sequence"/>
</dbReference>
<name>A0AAE1D2T3_9GAST</name>
<organism evidence="2 3">
    <name type="scientific">Elysia crispata</name>
    <name type="common">lettuce slug</name>
    <dbReference type="NCBI Taxonomy" id="231223"/>
    <lineage>
        <taxon>Eukaryota</taxon>
        <taxon>Metazoa</taxon>
        <taxon>Spiralia</taxon>
        <taxon>Lophotrochozoa</taxon>
        <taxon>Mollusca</taxon>
        <taxon>Gastropoda</taxon>
        <taxon>Heterobranchia</taxon>
        <taxon>Euthyneura</taxon>
        <taxon>Panpulmonata</taxon>
        <taxon>Sacoglossa</taxon>
        <taxon>Placobranchoidea</taxon>
        <taxon>Plakobranchidae</taxon>
        <taxon>Elysia</taxon>
    </lineage>
</organism>
<protein>
    <submittedName>
        <fullName evidence="2">Uncharacterized protein</fullName>
    </submittedName>
</protein>
<evidence type="ECO:0000313" key="2">
    <source>
        <dbReference type="EMBL" id="KAK3754288.1"/>
    </source>
</evidence>
<evidence type="ECO:0000313" key="3">
    <source>
        <dbReference type="Proteomes" id="UP001283361"/>
    </source>
</evidence>
<evidence type="ECO:0000256" key="1">
    <source>
        <dbReference type="SAM" id="MobiDB-lite"/>
    </source>
</evidence>
<reference evidence="2" key="1">
    <citation type="journal article" date="2023" name="G3 (Bethesda)">
        <title>A reference genome for the long-term kleptoplast-retaining sea slug Elysia crispata morphotype clarki.</title>
        <authorList>
            <person name="Eastman K.E."/>
            <person name="Pendleton A.L."/>
            <person name="Shaikh M.A."/>
            <person name="Suttiyut T."/>
            <person name="Ogas R."/>
            <person name="Tomko P."/>
            <person name="Gavelis G."/>
            <person name="Widhalm J.R."/>
            <person name="Wisecaver J.H."/>
        </authorList>
    </citation>
    <scope>NUCLEOTIDE SEQUENCE</scope>
    <source>
        <strain evidence="2">ECLA1</strain>
    </source>
</reference>
<proteinExistence type="predicted"/>
<sequence>MENHIKVHGTGDLTLTRSASVVDKPVSSNIIIITSSIKRELRPIPRPQPAIKRKTDVCTSHKFSCTGTGSARRTSRLQQFRYSYTFTQCRAHVGPDLLMSSSGHGTDTPVKTEREMN</sequence>
<dbReference type="EMBL" id="JAWDGP010005682">
    <property type="protein sequence ID" value="KAK3754288.1"/>
    <property type="molecule type" value="Genomic_DNA"/>
</dbReference>
<dbReference type="AlphaFoldDB" id="A0AAE1D2T3"/>
<comment type="caution">
    <text evidence="2">The sequence shown here is derived from an EMBL/GenBank/DDBJ whole genome shotgun (WGS) entry which is preliminary data.</text>
</comment>
<keyword evidence="3" id="KW-1185">Reference proteome</keyword>
<gene>
    <name evidence="2" type="ORF">RRG08_050950</name>
</gene>
<accession>A0AAE1D2T3</accession>